<protein>
    <submittedName>
        <fullName evidence="2">Thioredoxin like</fullName>
    </submittedName>
</protein>
<dbReference type="InterPro" id="IPR036249">
    <property type="entry name" value="Thioredoxin-like_sf"/>
</dbReference>
<dbReference type="CDD" id="cd02947">
    <property type="entry name" value="TRX_family"/>
    <property type="match status" value="1"/>
</dbReference>
<dbReference type="OMA" id="CTRIPCC"/>
<organism evidence="2 3">
    <name type="scientific">Actinidia chinensis var. chinensis</name>
    <name type="common">Chinese soft-hair kiwi</name>
    <dbReference type="NCBI Taxonomy" id="1590841"/>
    <lineage>
        <taxon>Eukaryota</taxon>
        <taxon>Viridiplantae</taxon>
        <taxon>Streptophyta</taxon>
        <taxon>Embryophyta</taxon>
        <taxon>Tracheophyta</taxon>
        <taxon>Spermatophyta</taxon>
        <taxon>Magnoliopsida</taxon>
        <taxon>eudicotyledons</taxon>
        <taxon>Gunneridae</taxon>
        <taxon>Pentapetalae</taxon>
        <taxon>asterids</taxon>
        <taxon>Ericales</taxon>
        <taxon>Actinidiaceae</taxon>
        <taxon>Actinidia</taxon>
    </lineage>
</organism>
<feature type="domain" description="Thioredoxin" evidence="1">
    <location>
        <begin position="11"/>
        <end position="138"/>
    </location>
</feature>
<dbReference type="Pfam" id="PF00085">
    <property type="entry name" value="Thioredoxin"/>
    <property type="match status" value="1"/>
</dbReference>
<dbReference type="InterPro" id="IPR013766">
    <property type="entry name" value="Thioredoxin_domain"/>
</dbReference>
<dbReference type="PROSITE" id="PS51352">
    <property type="entry name" value="THIOREDOXIN_2"/>
    <property type="match status" value="1"/>
</dbReference>
<sequence>MGQCWNKLCGGETSDNEQSHPFEHASGNVHLITTIQSWEEKMSEANDSEKIVVANFSAAWCGPCRTIAAAYCELADKYSSMIFVTVDVDELPEFSTSWDIKATPTFFFLKNGRQVDKLVGANNEELHRKTAAIAESTTSSK</sequence>
<dbReference type="PROSITE" id="PS00194">
    <property type="entry name" value="THIOREDOXIN_1"/>
    <property type="match status" value="1"/>
</dbReference>
<name>A0A2R6RTA8_ACTCC</name>
<evidence type="ECO:0000313" key="3">
    <source>
        <dbReference type="Proteomes" id="UP000241394"/>
    </source>
</evidence>
<dbReference type="InterPro" id="IPR017937">
    <property type="entry name" value="Thioredoxin_CS"/>
</dbReference>
<dbReference type="Gene3D" id="3.40.30.10">
    <property type="entry name" value="Glutaredoxin"/>
    <property type="match status" value="1"/>
</dbReference>
<dbReference type="Gramene" id="PSS33237">
    <property type="protein sequence ID" value="PSS33237"/>
    <property type="gene ID" value="CEY00_Acc03623"/>
</dbReference>
<keyword evidence="3" id="KW-1185">Reference proteome</keyword>
<accession>A0A2R6RTA8</accession>
<evidence type="ECO:0000313" key="2">
    <source>
        <dbReference type="EMBL" id="PSS33237.1"/>
    </source>
</evidence>
<dbReference type="PANTHER" id="PTHR10438:SF394">
    <property type="entry name" value="THIOREDOXIN-LIKE PROTEIN CXXS2-RELATED"/>
    <property type="match status" value="1"/>
</dbReference>
<comment type="caution">
    <text evidence="2">The sequence shown here is derived from an EMBL/GenBank/DDBJ whole genome shotgun (WGS) entry which is preliminary data.</text>
</comment>
<reference evidence="3" key="2">
    <citation type="journal article" date="2018" name="BMC Genomics">
        <title>A manually annotated Actinidia chinensis var. chinensis (kiwifruit) genome highlights the challenges associated with draft genomes and gene prediction in plants.</title>
        <authorList>
            <person name="Pilkington S.M."/>
            <person name="Crowhurst R."/>
            <person name="Hilario E."/>
            <person name="Nardozza S."/>
            <person name="Fraser L."/>
            <person name="Peng Y."/>
            <person name="Gunaseelan K."/>
            <person name="Simpson R."/>
            <person name="Tahir J."/>
            <person name="Deroles S.C."/>
            <person name="Templeton K."/>
            <person name="Luo Z."/>
            <person name="Davy M."/>
            <person name="Cheng C."/>
            <person name="McNeilage M."/>
            <person name="Scaglione D."/>
            <person name="Liu Y."/>
            <person name="Zhang Q."/>
            <person name="Datson P."/>
            <person name="De Silva N."/>
            <person name="Gardiner S.E."/>
            <person name="Bassett H."/>
            <person name="Chagne D."/>
            <person name="McCallum J."/>
            <person name="Dzierzon H."/>
            <person name="Deng C."/>
            <person name="Wang Y.Y."/>
            <person name="Barron L."/>
            <person name="Manako K."/>
            <person name="Bowen J."/>
            <person name="Foster T.M."/>
            <person name="Erridge Z.A."/>
            <person name="Tiffin H."/>
            <person name="Waite C.N."/>
            <person name="Davies K.M."/>
            <person name="Grierson E.P."/>
            <person name="Laing W.A."/>
            <person name="Kirk R."/>
            <person name="Chen X."/>
            <person name="Wood M."/>
            <person name="Montefiori M."/>
            <person name="Brummell D.A."/>
            <person name="Schwinn K.E."/>
            <person name="Catanach A."/>
            <person name="Fullerton C."/>
            <person name="Li D."/>
            <person name="Meiyalaghan S."/>
            <person name="Nieuwenhuizen N."/>
            <person name="Read N."/>
            <person name="Prakash R."/>
            <person name="Hunter D."/>
            <person name="Zhang H."/>
            <person name="McKenzie M."/>
            <person name="Knabel M."/>
            <person name="Harris A."/>
            <person name="Allan A.C."/>
            <person name="Gleave A."/>
            <person name="Chen A."/>
            <person name="Janssen B.J."/>
            <person name="Plunkett B."/>
            <person name="Ampomah-Dwamena C."/>
            <person name="Voogd C."/>
            <person name="Leif D."/>
            <person name="Lafferty D."/>
            <person name="Souleyre E.J.F."/>
            <person name="Varkonyi-Gasic E."/>
            <person name="Gambi F."/>
            <person name="Hanley J."/>
            <person name="Yao J.L."/>
            <person name="Cheung J."/>
            <person name="David K.M."/>
            <person name="Warren B."/>
            <person name="Marsh K."/>
            <person name="Snowden K.C."/>
            <person name="Lin-Wang K."/>
            <person name="Brian L."/>
            <person name="Martinez-Sanchez M."/>
            <person name="Wang M."/>
            <person name="Ileperuma N."/>
            <person name="Macnee N."/>
            <person name="Campin R."/>
            <person name="McAtee P."/>
            <person name="Drummond R.S.M."/>
            <person name="Espley R.V."/>
            <person name="Ireland H.S."/>
            <person name="Wu R."/>
            <person name="Atkinson R.G."/>
            <person name="Karunairetnam S."/>
            <person name="Bulley S."/>
            <person name="Chunkath S."/>
            <person name="Hanley Z."/>
            <person name="Storey R."/>
            <person name="Thrimawithana A.H."/>
            <person name="Thomson S."/>
            <person name="David C."/>
            <person name="Testolin R."/>
            <person name="Huang H."/>
            <person name="Hellens R.P."/>
            <person name="Schaffer R.J."/>
        </authorList>
    </citation>
    <scope>NUCLEOTIDE SEQUENCE [LARGE SCALE GENOMIC DNA]</scope>
    <source>
        <strain evidence="3">cv. Red5</strain>
    </source>
</reference>
<evidence type="ECO:0000259" key="1">
    <source>
        <dbReference type="PROSITE" id="PS51352"/>
    </source>
</evidence>
<dbReference type="Proteomes" id="UP000241394">
    <property type="component" value="Chromosome LG3"/>
</dbReference>
<dbReference type="InterPro" id="IPR050620">
    <property type="entry name" value="Thioredoxin_H-type-like"/>
</dbReference>
<proteinExistence type="predicted"/>
<dbReference type="InParanoid" id="A0A2R6RTA8"/>
<dbReference type="STRING" id="1590841.A0A2R6RTA8"/>
<dbReference type="EMBL" id="NKQK01000003">
    <property type="protein sequence ID" value="PSS33237.1"/>
    <property type="molecule type" value="Genomic_DNA"/>
</dbReference>
<dbReference type="AlphaFoldDB" id="A0A2R6RTA8"/>
<gene>
    <name evidence="2" type="ORF">CEY00_Acc03623</name>
</gene>
<reference evidence="2 3" key="1">
    <citation type="submission" date="2017-07" db="EMBL/GenBank/DDBJ databases">
        <title>An improved, manually edited Actinidia chinensis var. chinensis (kiwifruit) genome highlights the challenges associated with draft genomes and gene prediction in plants.</title>
        <authorList>
            <person name="Pilkington S."/>
            <person name="Crowhurst R."/>
            <person name="Hilario E."/>
            <person name="Nardozza S."/>
            <person name="Fraser L."/>
            <person name="Peng Y."/>
            <person name="Gunaseelan K."/>
            <person name="Simpson R."/>
            <person name="Tahir J."/>
            <person name="Deroles S."/>
            <person name="Templeton K."/>
            <person name="Luo Z."/>
            <person name="Davy M."/>
            <person name="Cheng C."/>
            <person name="Mcneilage M."/>
            <person name="Scaglione D."/>
            <person name="Liu Y."/>
            <person name="Zhang Q."/>
            <person name="Datson P."/>
            <person name="De Silva N."/>
            <person name="Gardiner S."/>
            <person name="Bassett H."/>
            <person name="Chagne D."/>
            <person name="Mccallum J."/>
            <person name="Dzierzon H."/>
            <person name="Deng C."/>
            <person name="Wang Y.-Y."/>
            <person name="Barron N."/>
            <person name="Manako K."/>
            <person name="Bowen J."/>
            <person name="Foster T."/>
            <person name="Erridge Z."/>
            <person name="Tiffin H."/>
            <person name="Waite C."/>
            <person name="Davies K."/>
            <person name="Grierson E."/>
            <person name="Laing W."/>
            <person name="Kirk R."/>
            <person name="Chen X."/>
            <person name="Wood M."/>
            <person name="Montefiori M."/>
            <person name="Brummell D."/>
            <person name="Schwinn K."/>
            <person name="Catanach A."/>
            <person name="Fullerton C."/>
            <person name="Li D."/>
            <person name="Meiyalaghan S."/>
            <person name="Nieuwenhuizen N."/>
            <person name="Read N."/>
            <person name="Prakash R."/>
            <person name="Hunter D."/>
            <person name="Zhang H."/>
            <person name="Mckenzie M."/>
            <person name="Knabel M."/>
            <person name="Harris A."/>
            <person name="Allan A."/>
            <person name="Chen A."/>
            <person name="Janssen B."/>
            <person name="Plunkett B."/>
            <person name="Dwamena C."/>
            <person name="Voogd C."/>
            <person name="Leif D."/>
            <person name="Lafferty D."/>
            <person name="Souleyre E."/>
            <person name="Varkonyi-Gasic E."/>
            <person name="Gambi F."/>
            <person name="Hanley J."/>
            <person name="Yao J.-L."/>
            <person name="Cheung J."/>
            <person name="David K."/>
            <person name="Warren B."/>
            <person name="Marsh K."/>
            <person name="Snowden K."/>
            <person name="Lin-Wang K."/>
            <person name="Brian L."/>
            <person name="Martinez-Sanchez M."/>
            <person name="Wang M."/>
            <person name="Ileperuma N."/>
            <person name="Macnee N."/>
            <person name="Campin R."/>
            <person name="Mcatee P."/>
            <person name="Drummond R."/>
            <person name="Espley R."/>
            <person name="Ireland H."/>
            <person name="Wu R."/>
            <person name="Atkinson R."/>
            <person name="Karunairetnam S."/>
            <person name="Bulley S."/>
            <person name="Chunkath S."/>
            <person name="Hanley Z."/>
            <person name="Storey R."/>
            <person name="Thrimawithana A."/>
            <person name="Thomson S."/>
            <person name="David C."/>
            <person name="Testolin R."/>
        </authorList>
    </citation>
    <scope>NUCLEOTIDE SEQUENCE [LARGE SCALE GENOMIC DNA]</scope>
    <source>
        <strain evidence="3">cv. Red5</strain>
        <tissue evidence="2">Young leaf</tissue>
    </source>
</reference>
<dbReference type="SUPFAM" id="SSF52833">
    <property type="entry name" value="Thioredoxin-like"/>
    <property type="match status" value="1"/>
</dbReference>
<dbReference type="OrthoDB" id="2121326at2759"/>
<dbReference type="PANTHER" id="PTHR10438">
    <property type="entry name" value="THIOREDOXIN"/>
    <property type="match status" value="1"/>
</dbReference>